<evidence type="ECO:0000256" key="4">
    <source>
        <dbReference type="SAM" id="MobiDB-lite"/>
    </source>
</evidence>
<evidence type="ECO:0000259" key="6">
    <source>
        <dbReference type="PROSITE" id="PS01225"/>
    </source>
</evidence>
<protein>
    <submittedName>
        <fullName evidence="8">Uncharacterized protein</fullName>
    </submittedName>
</protein>
<dbReference type="InterPro" id="IPR000867">
    <property type="entry name" value="IGFBP-like"/>
</dbReference>
<dbReference type="Pfam" id="PF19035">
    <property type="entry name" value="TSP1_CCN"/>
    <property type="match status" value="1"/>
</dbReference>
<dbReference type="SMART" id="SM00209">
    <property type="entry name" value="TSP1"/>
    <property type="match status" value="1"/>
</dbReference>
<dbReference type="PROSITE" id="PS01208">
    <property type="entry name" value="VWFC_1"/>
    <property type="match status" value="1"/>
</dbReference>
<evidence type="ECO:0000256" key="2">
    <source>
        <dbReference type="ARBA" id="ARBA00023157"/>
    </source>
</evidence>
<reference evidence="8" key="1">
    <citation type="thesis" date="2020" institute="ProQuest LLC" country="789 East Eisenhower Parkway, Ann Arbor, MI, USA">
        <title>Comparative Genomics and Chromosome Evolution.</title>
        <authorList>
            <person name="Mudd A.B."/>
        </authorList>
    </citation>
    <scope>NUCLEOTIDE SEQUENCE</scope>
    <source>
        <strain evidence="8">237g6f4</strain>
        <tissue evidence="8">Blood</tissue>
    </source>
</reference>
<dbReference type="InterPro" id="IPR050941">
    <property type="entry name" value="CCN"/>
</dbReference>
<dbReference type="AlphaFoldDB" id="A0AAV6ZR04"/>
<dbReference type="InterPro" id="IPR001007">
    <property type="entry name" value="VWF_dom"/>
</dbReference>
<feature type="region of interest" description="Disordered" evidence="4">
    <location>
        <begin position="356"/>
        <end position="388"/>
    </location>
</feature>
<dbReference type="PROSITE" id="PS50092">
    <property type="entry name" value="TSP1"/>
    <property type="match status" value="1"/>
</dbReference>
<dbReference type="EMBL" id="WNYA01000042">
    <property type="protein sequence ID" value="KAG8550533.1"/>
    <property type="molecule type" value="Genomic_DNA"/>
</dbReference>
<keyword evidence="1 5" id="KW-0732">Signal</keyword>
<dbReference type="Proteomes" id="UP000824782">
    <property type="component" value="Unassembled WGS sequence"/>
</dbReference>
<comment type="caution">
    <text evidence="3">Lacks conserved residue(s) required for the propagation of feature annotation.</text>
</comment>
<evidence type="ECO:0000256" key="1">
    <source>
        <dbReference type="ARBA" id="ARBA00022729"/>
    </source>
</evidence>
<dbReference type="SUPFAM" id="SSF57603">
    <property type="entry name" value="FnI-like domain"/>
    <property type="match status" value="1"/>
</dbReference>
<feature type="compositionally biased region" description="Basic and acidic residues" evidence="4">
    <location>
        <begin position="359"/>
        <end position="370"/>
    </location>
</feature>
<feature type="compositionally biased region" description="Acidic residues" evidence="4">
    <location>
        <begin position="203"/>
        <end position="213"/>
    </location>
</feature>
<gene>
    <name evidence="8" type="ORF">GDO81_024106</name>
</gene>
<dbReference type="PROSITE" id="PS50184">
    <property type="entry name" value="VWFC_2"/>
    <property type="match status" value="1"/>
</dbReference>
<feature type="signal peptide" evidence="5">
    <location>
        <begin position="1"/>
        <end position="19"/>
    </location>
</feature>
<evidence type="ECO:0000259" key="7">
    <source>
        <dbReference type="PROSITE" id="PS50184"/>
    </source>
</evidence>
<dbReference type="GO" id="GO:0005615">
    <property type="term" value="C:extracellular space"/>
    <property type="evidence" value="ECO:0007669"/>
    <property type="project" value="TreeGrafter"/>
</dbReference>
<dbReference type="PANTHER" id="PTHR11348:SF17">
    <property type="entry name" value="CCN"/>
    <property type="match status" value="1"/>
</dbReference>
<dbReference type="GO" id="GO:0031012">
    <property type="term" value="C:extracellular matrix"/>
    <property type="evidence" value="ECO:0007669"/>
    <property type="project" value="TreeGrafter"/>
</dbReference>
<dbReference type="InterPro" id="IPR036383">
    <property type="entry name" value="TSP1_rpt_sf"/>
</dbReference>
<sequence length="388" mass="42845">MGSYIAGGLMLLCVTCTLGETPGCPMTCECAAVPACPPGSATALDSCGCGCVVCVQGLGLPCDGLRPCDPSQNLMCDYEGDPGGQHGACKVILVSQEPQSCFHDGNEILHGQEFEIDCESYCKCENGNIKCAPLCPEPERPLNPTCEEMQLVTAPGECCPHWRCLEESSGLEDWAEPQNIDTILDDVSMEDKAKIRSRREAPDSDTEQDEEPFEESHSCNPDTEWTPCSRTCGIGNSVRIIYNRETCIPKAEKRLCMIRPCKGQYPSANYTVLKASNVCSHLMRWTHPLHLRFRDCVSSRPLLPKFCGHCSDGRYCTPLRSETRPVQFQCSQFKKKVTRKVMWVQRCQCGGKRRKKGKKVESAMKPKAEITNEVVDDGDNQSHGGNLD</sequence>
<feature type="compositionally biased region" description="Basic and acidic residues" evidence="4">
    <location>
        <begin position="189"/>
        <end position="202"/>
    </location>
</feature>
<dbReference type="SMART" id="SM00041">
    <property type="entry name" value="CT"/>
    <property type="match status" value="1"/>
</dbReference>
<dbReference type="InterPro" id="IPR006207">
    <property type="entry name" value="Cys_knot_C"/>
</dbReference>
<feature type="domain" description="VWFC" evidence="7">
    <location>
        <begin position="99"/>
        <end position="165"/>
    </location>
</feature>
<dbReference type="PANTHER" id="PTHR11348">
    <property type="entry name" value="CONNECTIVE TISSUE GROWTH FACTOR-RELATED"/>
    <property type="match status" value="1"/>
</dbReference>
<dbReference type="GO" id="GO:0045597">
    <property type="term" value="P:positive regulation of cell differentiation"/>
    <property type="evidence" value="ECO:0007669"/>
    <property type="project" value="TreeGrafter"/>
</dbReference>
<dbReference type="GO" id="GO:0005178">
    <property type="term" value="F:integrin binding"/>
    <property type="evidence" value="ECO:0007669"/>
    <property type="project" value="TreeGrafter"/>
</dbReference>
<dbReference type="PROSITE" id="PS01225">
    <property type="entry name" value="CTCK_2"/>
    <property type="match status" value="1"/>
</dbReference>
<dbReference type="GO" id="GO:0007165">
    <property type="term" value="P:signal transduction"/>
    <property type="evidence" value="ECO:0007669"/>
    <property type="project" value="InterPro"/>
</dbReference>
<name>A0AAV6ZR04_ENGPU</name>
<accession>A0AAV6ZR04</accession>
<dbReference type="InterPro" id="IPR043973">
    <property type="entry name" value="TSP1_CCN"/>
</dbReference>
<dbReference type="SMART" id="SM00121">
    <property type="entry name" value="IB"/>
    <property type="match status" value="1"/>
</dbReference>
<proteinExistence type="predicted"/>
<dbReference type="SUPFAM" id="SSF82895">
    <property type="entry name" value="TSP-1 type 1 repeat"/>
    <property type="match status" value="1"/>
</dbReference>
<comment type="caution">
    <text evidence="8">The sequence shown here is derived from an EMBL/GenBank/DDBJ whole genome shotgun (WGS) entry which is preliminary data.</text>
</comment>
<feature type="domain" description="CTCK" evidence="6">
    <location>
        <begin position="279"/>
        <end position="355"/>
    </location>
</feature>
<dbReference type="SMART" id="SM00214">
    <property type="entry name" value="VWC"/>
    <property type="match status" value="1"/>
</dbReference>
<keyword evidence="9" id="KW-1185">Reference proteome</keyword>
<dbReference type="Gene3D" id="2.20.100.10">
    <property type="entry name" value="Thrombospondin type-1 (TSP1) repeat"/>
    <property type="match status" value="1"/>
</dbReference>
<dbReference type="InterPro" id="IPR000884">
    <property type="entry name" value="TSP1_rpt"/>
</dbReference>
<evidence type="ECO:0000256" key="3">
    <source>
        <dbReference type="PROSITE-ProRule" id="PRU00039"/>
    </source>
</evidence>
<organism evidence="8 9">
    <name type="scientific">Engystomops pustulosus</name>
    <name type="common">Tungara frog</name>
    <name type="synonym">Physalaemus pustulosus</name>
    <dbReference type="NCBI Taxonomy" id="76066"/>
    <lineage>
        <taxon>Eukaryota</taxon>
        <taxon>Metazoa</taxon>
        <taxon>Chordata</taxon>
        <taxon>Craniata</taxon>
        <taxon>Vertebrata</taxon>
        <taxon>Euteleostomi</taxon>
        <taxon>Amphibia</taxon>
        <taxon>Batrachia</taxon>
        <taxon>Anura</taxon>
        <taxon>Neobatrachia</taxon>
        <taxon>Hyloidea</taxon>
        <taxon>Leptodactylidae</taxon>
        <taxon>Leiuperinae</taxon>
        <taxon>Engystomops</taxon>
    </lineage>
</organism>
<evidence type="ECO:0000313" key="9">
    <source>
        <dbReference type="Proteomes" id="UP000824782"/>
    </source>
</evidence>
<evidence type="ECO:0000313" key="8">
    <source>
        <dbReference type="EMBL" id="KAG8550533.1"/>
    </source>
</evidence>
<feature type="chain" id="PRO_5043327964" evidence="5">
    <location>
        <begin position="20"/>
        <end position="388"/>
    </location>
</feature>
<evidence type="ECO:0000256" key="5">
    <source>
        <dbReference type="SAM" id="SignalP"/>
    </source>
</evidence>
<keyword evidence="2" id="KW-1015">Disulfide bond</keyword>
<dbReference type="Pfam" id="PF00093">
    <property type="entry name" value="VWC"/>
    <property type="match status" value="1"/>
</dbReference>
<dbReference type="GO" id="GO:0008201">
    <property type="term" value="F:heparin binding"/>
    <property type="evidence" value="ECO:0007669"/>
    <property type="project" value="TreeGrafter"/>
</dbReference>
<dbReference type="GO" id="GO:0007155">
    <property type="term" value="P:cell adhesion"/>
    <property type="evidence" value="ECO:0007669"/>
    <property type="project" value="TreeGrafter"/>
</dbReference>
<feature type="region of interest" description="Disordered" evidence="4">
    <location>
        <begin position="182"/>
        <end position="224"/>
    </location>
</feature>